<evidence type="ECO:0000259" key="6">
    <source>
        <dbReference type="Pfam" id="PF00294"/>
    </source>
</evidence>
<dbReference type="EMBL" id="SBLC01000014">
    <property type="protein sequence ID" value="RWY40628.1"/>
    <property type="molecule type" value="Genomic_DNA"/>
</dbReference>
<dbReference type="Pfam" id="PF00294">
    <property type="entry name" value="PfkB"/>
    <property type="match status" value="1"/>
</dbReference>
<dbReference type="AlphaFoldDB" id="A0A3S3U6W0"/>
<dbReference type="Gene3D" id="3.40.1190.20">
    <property type="match status" value="1"/>
</dbReference>
<dbReference type="GO" id="GO:0005524">
    <property type="term" value="F:ATP binding"/>
    <property type="evidence" value="ECO:0007669"/>
    <property type="project" value="UniProtKB-KW"/>
</dbReference>
<evidence type="ECO:0000256" key="4">
    <source>
        <dbReference type="ARBA" id="ARBA00022777"/>
    </source>
</evidence>
<dbReference type="OrthoDB" id="9795789at2"/>
<proteinExistence type="inferred from homology"/>
<keyword evidence="5" id="KW-0067">ATP-binding</keyword>
<dbReference type="PROSITE" id="PS00584">
    <property type="entry name" value="PFKB_KINASES_2"/>
    <property type="match status" value="1"/>
</dbReference>
<dbReference type="PANTHER" id="PTHR43085:SF1">
    <property type="entry name" value="PSEUDOURIDINE KINASE-RELATED"/>
    <property type="match status" value="1"/>
</dbReference>
<dbReference type="InterPro" id="IPR029056">
    <property type="entry name" value="Ribokinase-like"/>
</dbReference>
<comment type="similarity">
    <text evidence="1">Belongs to the carbohydrate kinase PfkB family.</text>
</comment>
<dbReference type="CDD" id="cd01167">
    <property type="entry name" value="bac_FRK"/>
    <property type="match status" value="1"/>
</dbReference>
<evidence type="ECO:0000256" key="5">
    <source>
        <dbReference type="ARBA" id="ARBA00022840"/>
    </source>
</evidence>
<keyword evidence="2" id="KW-0808">Transferase</keyword>
<dbReference type="GO" id="GO:0016301">
    <property type="term" value="F:kinase activity"/>
    <property type="evidence" value="ECO:0007669"/>
    <property type="project" value="UniProtKB-KW"/>
</dbReference>
<dbReference type="InterPro" id="IPR011611">
    <property type="entry name" value="PfkB_dom"/>
</dbReference>
<feature type="domain" description="Carbohydrate kinase PfkB" evidence="6">
    <location>
        <begin position="2"/>
        <end position="295"/>
    </location>
</feature>
<evidence type="ECO:0000313" key="8">
    <source>
        <dbReference type="Proteomes" id="UP000287168"/>
    </source>
</evidence>
<evidence type="ECO:0000313" key="7">
    <source>
        <dbReference type="EMBL" id="RWY40628.1"/>
    </source>
</evidence>
<organism evidence="7 8">
    <name type="scientific">Falsigemmobacter intermedius</name>
    <dbReference type="NCBI Taxonomy" id="1553448"/>
    <lineage>
        <taxon>Bacteria</taxon>
        <taxon>Pseudomonadati</taxon>
        <taxon>Pseudomonadota</taxon>
        <taxon>Alphaproteobacteria</taxon>
        <taxon>Rhodobacterales</taxon>
        <taxon>Paracoccaceae</taxon>
        <taxon>Falsigemmobacter</taxon>
    </lineage>
</organism>
<keyword evidence="4 7" id="KW-0418">Kinase</keyword>
<dbReference type="InterPro" id="IPR050306">
    <property type="entry name" value="PfkB_Carbo_kinase"/>
</dbReference>
<keyword evidence="3" id="KW-0547">Nucleotide-binding</keyword>
<accession>A0A3S3U6W0</accession>
<dbReference type="InterPro" id="IPR002173">
    <property type="entry name" value="Carboh/pur_kinase_PfkB_CS"/>
</dbReference>
<dbReference type="RefSeq" id="WP_128489324.1">
    <property type="nucleotide sequence ID" value="NZ_JBHLXB010000009.1"/>
</dbReference>
<comment type="caution">
    <text evidence="7">The sequence shown here is derived from an EMBL/GenBank/DDBJ whole genome shotgun (WGS) entry which is preliminary data.</text>
</comment>
<sequence length="302" mass="31148">MILCCGEVLIDLVPEPGRSGGALLPLPGGGPFNTAIALARLGAVAGFCGAVSTDGFGAKIAARLHAEGVQLHAPRTAAPTPLAVVTLDPEGRAAYSFYTERTALHALADAPPPPGAAIALFGGISLGLEPCGTVYEALFERQKASGALMVIDPNIRPAVIGSGEVTRSRLARMLPRADILKLSDEDLAWLSDDPEAQLRDWLAAGVGLICLTLGGKGLRLLRPGLDLHLPAEAITPVDTIGAGDSFSAGVLQALWENGLRSGADLRALPEADLRKAADFAQKVAALTCSRQGADPPHRAELG</sequence>
<evidence type="ECO:0000256" key="1">
    <source>
        <dbReference type="ARBA" id="ARBA00010688"/>
    </source>
</evidence>
<dbReference type="SUPFAM" id="SSF53613">
    <property type="entry name" value="Ribokinase-like"/>
    <property type="match status" value="1"/>
</dbReference>
<keyword evidence="8" id="KW-1185">Reference proteome</keyword>
<dbReference type="Proteomes" id="UP000287168">
    <property type="component" value="Unassembled WGS sequence"/>
</dbReference>
<gene>
    <name evidence="7" type="ORF">EP867_11515</name>
</gene>
<evidence type="ECO:0000256" key="2">
    <source>
        <dbReference type="ARBA" id="ARBA00022679"/>
    </source>
</evidence>
<dbReference type="PANTHER" id="PTHR43085">
    <property type="entry name" value="HEXOKINASE FAMILY MEMBER"/>
    <property type="match status" value="1"/>
</dbReference>
<reference evidence="7 8" key="1">
    <citation type="journal article" date="2015" name="Int. J. Syst. Evol. Microbiol.">
        <title>Gemmobacter intermedius sp. nov., isolated from a white stork (Ciconia ciconia).</title>
        <authorList>
            <person name="Kampfer P."/>
            <person name="Jerzak L."/>
            <person name="Wilharm G."/>
            <person name="Golke J."/>
            <person name="Busse H.J."/>
            <person name="Glaeser S.P."/>
        </authorList>
    </citation>
    <scope>NUCLEOTIDE SEQUENCE [LARGE SCALE GENOMIC DNA]</scope>
    <source>
        <strain evidence="7 8">119/4</strain>
    </source>
</reference>
<name>A0A3S3U6W0_9RHOB</name>
<protein>
    <submittedName>
        <fullName evidence="7">Carbohydrate kinase</fullName>
    </submittedName>
</protein>
<evidence type="ECO:0000256" key="3">
    <source>
        <dbReference type="ARBA" id="ARBA00022741"/>
    </source>
</evidence>